<dbReference type="Gene3D" id="3.30.160.390">
    <property type="entry name" value="Integrase, DNA-binding domain"/>
    <property type="match status" value="1"/>
</dbReference>
<organism evidence="6 7">
    <name type="scientific">Achromobacter pulmonis</name>
    <dbReference type="NCBI Taxonomy" id="1389932"/>
    <lineage>
        <taxon>Bacteria</taxon>
        <taxon>Pseudomonadati</taxon>
        <taxon>Pseudomonadota</taxon>
        <taxon>Betaproteobacteria</taxon>
        <taxon>Burkholderiales</taxon>
        <taxon>Alcaligenaceae</taxon>
        <taxon>Achromobacter</taxon>
    </lineage>
</organism>
<sequence>MAQTLTDVAIRQTKPGTKPKKLSDGGGLYLLVTPSDSRYWRWKYRFADKEKLLALGVYPDVGLAQARKEHQKARELLASGIDPSEARKQAKVAARVAASHSFEVVARQWYAHWGAAKSSRHAGYVIRRLESDAFPAIGNVPVSEISAGAFRDMAKRIERRGALDIAKRVLQTCGQVMRYAVAHGLAERNPVADMKPGDFLQPRKKKNYARVDAKELPELLRAVDGYVGRLRTRWAMQLLALTFVRTGELIGARWSEFDFDAKRWNIPAERMKMDAPHIVPLSRQALVVLEMLRALSGDNELLFRGDRDHEKPMSNNTILKALERMGYKGRMTGHGFRGVASTILHEQGYPHEHIELQLAHAERNEVSAAYNHANYLLPRAKMMQEWADYLDAMKAGGKVIPLMRTA</sequence>
<proteinExistence type="inferred from homology"/>
<keyword evidence="7" id="KW-1185">Reference proteome</keyword>
<dbReference type="InterPro" id="IPR025166">
    <property type="entry name" value="Integrase_DNA_bind_dom"/>
</dbReference>
<dbReference type="GO" id="GO:0006310">
    <property type="term" value="P:DNA recombination"/>
    <property type="evidence" value="ECO:0007669"/>
    <property type="project" value="UniProtKB-KW"/>
</dbReference>
<gene>
    <name evidence="6" type="ORF">C1I89_29445</name>
</gene>
<dbReference type="AlphaFoldDB" id="A0A2N8KAM8"/>
<dbReference type="GO" id="GO:0003677">
    <property type="term" value="F:DNA binding"/>
    <property type="evidence" value="ECO:0007669"/>
    <property type="project" value="UniProtKB-KW"/>
</dbReference>
<protein>
    <submittedName>
        <fullName evidence="6">Integrase</fullName>
    </submittedName>
</protein>
<evidence type="ECO:0000313" key="6">
    <source>
        <dbReference type="EMBL" id="PND30505.1"/>
    </source>
</evidence>
<dbReference type="Gene3D" id="1.10.443.10">
    <property type="entry name" value="Intergrase catalytic core"/>
    <property type="match status" value="1"/>
</dbReference>
<dbReference type="PANTHER" id="PTHR30629:SF2">
    <property type="entry name" value="PROPHAGE INTEGRASE INTS-RELATED"/>
    <property type="match status" value="1"/>
</dbReference>
<dbReference type="RefSeq" id="WP_102775812.1">
    <property type="nucleotide sequence ID" value="NZ_POQS01000009.1"/>
</dbReference>
<dbReference type="InterPro" id="IPR013762">
    <property type="entry name" value="Integrase-like_cat_sf"/>
</dbReference>
<dbReference type="Pfam" id="PF13356">
    <property type="entry name" value="Arm-DNA-bind_3"/>
    <property type="match status" value="1"/>
</dbReference>
<name>A0A2N8KAM8_9BURK</name>
<dbReference type="EMBL" id="POQS01000009">
    <property type="protein sequence ID" value="PND30505.1"/>
    <property type="molecule type" value="Genomic_DNA"/>
</dbReference>
<evidence type="ECO:0000259" key="5">
    <source>
        <dbReference type="PROSITE" id="PS51898"/>
    </source>
</evidence>
<evidence type="ECO:0000256" key="4">
    <source>
        <dbReference type="ARBA" id="ARBA00023172"/>
    </source>
</evidence>
<dbReference type="PROSITE" id="PS51898">
    <property type="entry name" value="TYR_RECOMBINASE"/>
    <property type="match status" value="1"/>
</dbReference>
<evidence type="ECO:0000256" key="3">
    <source>
        <dbReference type="ARBA" id="ARBA00023125"/>
    </source>
</evidence>
<accession>A0A2N8KAM8</accession>
<comment type="caution">
    <text evidence="6">The sequence shown here is derived from an EMBL/GenBank/DDBJ whole genome shotgun (WGS) entry which is preliminary data.</text>
</comment>
<dbReference type="InterPro" id="IPR002104">
    <property type="entry name" value="Integrase_catalytic"/>
</dbReference>
<dbReference type="InterPro" id="IPR053876">
    <property type="entry name" value="Phage_int_M"/>
</dbReference>
<dbReference type="Proteomes" id="UP000235994">
    <property type="component" value="Unassembled WGS sequence"/>
</dbReference>
<keyword evidence="4" id="KW-0233">DNA recombination</keyword>
<comment type="similarity">
    <text evidence="1">Belongs to the 'phage' integrase family.</text>
</comment>
<feature type="domain" description="Tyr recombinase" evidence="5">
    <location>
        <begin position="206"/>
        <end position="383"/>
    </location>
</feature>
<reference evidence="6 7" key="1">
    <citation type="submission" date="2018-01" db="EMBL/GenBank/DDBJ databases">
        <title>The draft genome of an aniline degradation strain ANB-1.</title>
        <authorList>
            <person name="Zhang L."/>
            <person name="Jiang J."/>
        </authorList>
    </citation>
    <scope>NUCLEOTIDE SEQUENCE [LARGE SCALE GENOMIC DNA]</scope>
    <source>
        <strain evidence="6 7">ANB-1</strain>
    </source>
</reference>
<evidence type="ECO:0000313" key="7">
    <source>
        <dbReference type="Proteomes" id="UP000235994"/>
    </source>
</evidence>
<dbReference type="Gene3D" id="1.10.150.130">
    <property type="match status" value="1"/>
</dbReference>
<dbReference type="CDD" id="cd00801">
    <property type="entry name" value="INT_P4_C"/>
    <property type="match status" value="1"/>
</dbReference>
<dbReference type="InterPro" id="IPR050808">
    <property type="entry name" value="Phage_Integrase"/>
</dbReference>
<evidence type="ECO:0000256" key="2">
    <source>
        <dbReference type="ARBA" id="ARBA00022908"/>
    </source>
</evidence>
<evidence type="ECO:0000256" key="1">
    <source>
        <dbReference type="ARBA" id="ARBA00008857"/>
    </source>
</evidence>
<dbReference type="InterPro" id="IPR010998">
    <property type="entry name" value="Integrase_recombinase_N"/>
</dbReference>
<dbReference type="SUPFAM" id="SSF56349">
    <property type="entry name" value="DNA breaking-rejoining enzymes"/>
    <property type="match status" value="1"/>
</dbReference>
<keyword evidence="2" id="KW-0229">DNA integration</keyword>
<dbReference type="InterPro" id="IPR038488">
    <property type="entry name" value="Integrase_DNA-bd_sf"/>
</dbReference>
<dbReference type="GO" id="GO:0015074">
    <property type="term" value="P:DNA integration"/>
    <property type="evidence" value="ECO:0007669"/>
    <property type="project" value="UniProtKB-KW"/>
</dbReference>
<keyword evidence="3" id="KW-0238">DNA-binding</keyword>
<dbReference type="InterPro" id="IPR011010">
    <property type="entry name" value="DNA_brk_join_enz"/>
</dbReference>
<dbReference type="Pfam" id="PF00589">
    <property type="entry name" value="Phage_integrase"/>
    <property type="match status" value="1"/>
</dbReference>
<dbReference type="Pfam" id="PF22022">
    <property type="entry name" value="Phage_int_M"/>
    <property type="match status" value="1"/>
</dbReference>
<dbReference type="PANTHER" id="PTHR30629">
    <property type="entry name" value="PROPHAGE INTEGRASE"/>
    <property type="match status" value="1"/>
</dbReference>